<feature type="domain" description="VOC" evidence="1">
    <location>
        <begin position="4"/>
        <end position="129"/>
    </location>
</feature>
<dbReference type="EMBL" id="BONG01000075">
    <property type="protein sequence ID" value="GIF93900.1"/>
    <property type="molecule type" value="Genomic_DNA"/>
</dbReference>
<protein>
    <submittedName>
        <fullName evidence="2">Glyoxalase</fullName>
    </submittedName>
</protein>
<accession>A0A8J3KAX3</accession>
<dbReference type="Proteomes" id="UP000619293">
    <property type="component" value="Unassembled WGS sequence"/>
</dbReference>
<dbReference type="RefSeq" id="WP_191841464.1">
    <property type="nucleotide sequence ID" value="NZ_BAAALB010000019.1"/>
</dbReference>
<dbReference type="Gene3D" id="3.10.180.10">
    <property type="entry name" value="2,3-Dihydroxybiphenyl 1,2-Dioxygenase, domain 1"/>
    <property type="match status" value="1"/>
</dbReference>
<dbReference type="InterPro" id="IPR029068">
    <property type="entry name" value="Glyas_Bleomycin-R_OHBP_Dase"/>
</dbReference>
<dbReference type="PANTHER" id="PTHR35006:SF2">
    <property type="entry name" value="GLYOXALASE FAMILY PROTEIN (AFU_ORTHOLOGUE AFUA_5G14830)"/>
    <property type="match status" value="1"/>
</dbReference>
<dbReference type="AlphaFoldDB" id="A0A8J3KAX3"/>
<sequence>MSTTLHHLALTAVDLNKSGAFFDALLAPLGYSPAHSSERLRTWTGPSPEILLYRPEGDDLTPHTHGRPGLQHAAFAVADQQTVLDVHKAVVAGGWTVVHEPREYLEYAPGYFAVFVACPSGLRIEVCHVPTPTH</sequence>
<keyword evidence="3" id="KW-1185">Reference proteome</keyword>
<evidence type="ECO:0000313" key="2">
    <source>
        <dbReference type="EMBL" id="GIF93900.1"/>
    </source>
</evidence>
<evidence type="ECO:0000313" key="3">
    <source>
        <dbReference type="Proteomes" id="UP000619293"/>
    </source>
</evidence>
<dbReference type="InterPro" id="IPR037523">
    <property type="entry name" value="VOC_core"/>
</dbReference>
<proteinExistence type="predicted"/>
<dbReference type="SUPFAM" id="SSF54593">
    <property type="entry name" value="Glyoxalase/Bleomycin resistance protein/Dihydroxybiphenyl dioxygenase"/>
    <property type="match status" value="1"/>
</dbReference>
<organism evidence="2 3">
    <name type="scientific">Catellatospora chokoriensis</name>
    <dbReference type="NCBI Taxonomy" id="310353"/>
    <lineage>
        <taxon>Bacteria</taxon>
        <taxon>Bacillati</taxon>
        <taxon>Actinomycetota</taxon>
        <taxon>Actinomycetes</taxon>
        <taxon>Micromonosporales</taxon>
        <taxon>Micromonosporaceae</taxon>
        <taxon>Catellatospora</taxon>
    </lineage>
</organism>
<evidence type="ECO:0000259" key="1">
    <source>
        <dbReference type="PROSITE" id="PS51819"/>
    </source>
</evidence>
<name>A0A8J3KAX3_9ACTN</name>
<dbReference type="PANTHER" id="PTHR35006">
    <property type="entry name" value="GLYOXALASE FAMILY PROTEIN (AFU_ORTHOLOGUE AFUA_5G14830)"/>
    <property type="match status" value="1"/>
</dbReference>
<gene>
    <name evidence="2" type="ORF">Cch02nite_73440</name>
</gene>
<comment type="caution">
    <text evidence="2">The sequence shown here is derived from an EMBL/GenBank/DDBJ whole genome shotgun (WGS) entry which is preliminary data.</text>
</comment>
<reference evidence="2 3" key="1">
    <citation type="submission" date="2021-01" db="EMBL/GenBank/DDBJ databases">
        <title>Whole genome shotgun sequence of Catellatospora chokoriensis NBRC 107358.</title>
        <authorList>
            <person name="Komaki H."/>
            <person name="Tamura T."/>
        </authorList>
    </citation>
    <scope>NUCLEOTIDE SEQUENCE [LARGE SCALE GENOMIC DNA]</scope>
    <source>
        <strain evidence="2 3">NBRC 107358</strain>
    </source>
</reference>
<dbReference type="PROSITE" id="PS51819">
    <property type="entry name" value="VOC"/>
    <property type="match status" value="1"/>
</dbReference>